<keyword evidence="2" id="KW-1185">Reference proteome</keyword>
<name>A0A137P1G7_CONC2</name>
<protein>
    <submittedName>
        <fullName evidence="1">Uncharacterized protein</fullName>
    </submittedName>
</protein>
<organism evidence="1 2">
    <name type="scientific">Conidiobolus coronatus (strain ATCC 28846 / CBS 209.66 / NRRL 28638)</name>
    <name type="common">Delacroixia coronata</name>
    <dbReference type="NCBI Taxonomy" id="796925"/>
    <lineage>
        <taxon>Eukaryota</taxon>
        <taxon>Fungi</taxon>
        <taxon>Fungi incertae sedis</taxon>
        <taxon>Zoopagomycota</taxon>
        <taxon>Entomophthoromycotina</taxon>
        <taxon>Entomophthoromycetes</taxon>
        <taxon>Entomophthorales</taxon>
        <taxon>Ancylistaceae</taxon>
        <taxon>Conidiobolus</taxon>
    </lineage>
</organism>
<proteinExistence type="predicted"/>
<dbReference type="AlphaFoldDB" id="A0A137P1G7"/>
<accession>A0A137P1G7</accession>
<evidence type="ECO:0000313" key="2">
    <source>
        <dbReference type="Proteomes" id="UP000070444"/>
    </source>
</evidence>
<dbReference type="EMBL" id="KQ964563">
    <property type="protein sequence ID" value="KXN68721.1"/>
    <property type="molecule type" value="Genomic_DNA"/>
</dbReference>
<gene>
    <name evidence="1" type="ORF">CONCODRAFT_72036</name>
</gene>
<evidence type="ECO:0000313" key="1">
    <source>
        <dbReference type="EMBL" id="KXN68721.1"/>
    </source>
</evidence>
<dbReference type="Proteomes" id="UP000070444">
    <property type="component" value="Unassembled WGS sequence"/>
</dbReference>
<reference evidence="1 2" key="1">
    <citation type="journal article" date="2015" name="Genome Biol. Evol.">
        <title>Phylogenomic analyses indicate that early fungi evolved digesting cell walls of algal ancestors of land plants.</title>
        <authorList>
            <person name="Chang Y."/>
            <person name="Wang S."/>
            <person name="Sekimoto S."/>
            <person name="Aerts A.L."/>
            <person name="Choi C."/>
            <person name="Clum A."/>
            <person name="LaButti K.M."/>
            <person name="Lindquist E.A."/>
            <person name="Yee Ngan C."/>
            <person name="Ohm R.A."/>
            <person name="Salamov A.A."/>
            <person name="Grigoriev I.V."/>
            <person name="Spatafora J.W."/>
            <person name="Berbee M.L."/>
        </authorList>
    </citation>
    <scope>NUCLEOTIDE SEQUENCE [LARGE SCALE GENOMIC DNA]</scope>
    <source>
        <strain evidence="1 2">NRRL 28638</strain>
    </source>
</reference>
<sequence length="145" mass="16662">MNGEDLVKTDIIKYQPFVVALNFAFETTLNNILFSRPRPFNFKVKGNYHIKEIKEIDWKWKYSEFWSTKFTLVDKNNNGKELARIDELVMTKRLFGSFTISNEVPSELHALILTSACLAVKDVHDSLNSNTDSSGINTYASLFIC</sequence>